<feature type="transmembrane region" description="Helical" evidence="1">
    <location>
        <begin position="48"/>
        <end position="74"/>
    </location>
</feature>
<feature type="transmembrane region" description="Helical" evidence="1">
    <location>
        <begin position="192"/>
        <end position="215"/>
    </location>
</feature>
<gene>
    <name evidence="2" type="ORF">HF685_06230</name>
</gene>
<proteinExistence type="predicted"/>
<dbReference type="Proteomes" id="UP000501600">
    <property type="component" value="Chromosome"/>
</dbReference>
<dbReference type="KEGG" id="phao:HF685_06230"/>
<organism evidence="2 3">
    <name type="scientific">Parasphingorhabdus halotolerans</name>
    <dbReference type="NCBI Taxonomy" id="2725558"/>
    <lineage>
        <taxon>Bacteria</taxon>
        <taxon>Pseudomonadati</taxon>
        <taxon>Pseudomonadota</taxon>
        <taxon>Alphaproteobacteria</taxon>
        <taxon>Sphingomonadales</taxon>
        <taxon>Sphingomonadaceae</taxon>
        <taxon>Parasphingorhabdus</taxon>
    </lineage>
</organism>
<keyword evidence="1" id="KW-0812">Transmembrane</keyword>
<feature type="transmembrane region" description="Helical" evidence="1">
    <location>
        <begin position="128"/>
        <end position="150"/>
    </location>
</feature>
<name>A0A6H2DME0_9SPHN</name>
<dbReference type="RefSeq" id="WP_168818763.1">
    <property type="nucleotide sequence ID" value="NZ_CP051217.1"/>
</dbReference>
<keyword evidence="1" id="KW-0472">Membrane</keyword>
<evidence type="ECO:0000313" key="2">
    <source>
        <dbReference type="EMBL" id="QJB68921.1"/>
    </source>
</evidence>
<feature type="transmembrane region" description="Helical" evidence="1">
    <location>
        <begin position="162"/>
        <end position="180"/>
    </location>
</feature>
<protein>
    <submittedName>
        <fullName evidence="2">Uncharacterized protein</fullName>
    </submittedName>
</protein>
<dbReference type="AlphaFoldDB" id="A0A6H2DME0"/>
<evidence type="ECO:0000256" key="1">
    <source>
        <dbReference type="SAM" id="Phobius"/>
    </source>
</evidence>
<keyword evidence="3" id="KW-1185">Reference proteome</keyword>
<feature type="transmembrane region" description="Helical" evidence="1">
    <location>
        <begin position="12"/>
        <end position="28"/>
    </location>
</feature>
<feature type="transmembrane region" description="Helical" evidence="1">
    <location>
        <begin position="80"/>
        <end position="97"/>
    </location>
</feature>
<keyword evidence="1" id="KW-1133">Transmembrane helix</keyword>
<accession>A0A6H2DME0</accession>
<sequence>MTEFLTQLSNRQLAIIIWIVFAIALMCLKSELRQSIGRFIKAFFQPKLIATFGSAILYVTGNVACLKLIGLWSFEQLASTIEWTLTFAFVAMFEVIGRSNDDRVFRKLVRDLFTFTVVFLFITEMHSFSLLVEILILPIVIVIAGVSAVAELKPEHKQLHGWLQNILIAAGSGAFLYSLIKTFTERETISVLGVALDFSLPILLSLLFLPFLFLLSRYIAYESAFTSFGHWLENTSLKKRAKWKAVRQFGWNIDFLNRWKQLVQRRRPTNEQELDETFSEIRKVREREMNPPKIAAEDGWSPYAALKFLQSSPLTMRDYHWCFEDEWMASSDTFQIGNALFKNRISYFIEGGEIAATSLKLRVRIDTIDDASEALDLFKSMSQVLLLHALQKSDIDEQLTALEKMETFSFRIEHWQLSLERNDLELSGPLEGAYNLTLQILVKKDGDTDLPPLSP</sequence>
<reference evidence="2 3" key="1">
    <citation type="submission" date="2020-04" db="EMBL/GenBank/DDBJ databases">
        <title>Genome sequence for Sphingorhabdus sp. strain M1.</title>
        <authorList>
            <person name="Park S.-J."/>
        </authorList>
    </citation>
    <scope>NUCLEOTIDE SEQUENCE [LARGE SCALE GENOMIC DNA]</scope>
    <source>
        <strain evidence="2 3">JK6</strain>
    </source>
</reference>
<dbReference type="EMBL" id="CP051217">
    <property type="protein sequence ID" value="QJB68921.1"/>
    <property type="molecule type" value="Genomic_DNA"/>
</dbReference>
<evidence type="ECO:0000313" key="3">
    <source>
        <dbReference type="Proteomes" id="UP000501600"/>
    </source>
</evidence>